<dbReference type="Pfam" id="PF13671">
    <property type="entry name" value="AAA_33"/>
    <property type="match status" value="1"/>
</dbReference>
<keyword evidence="2" id="KW-1185">Reference proteome</keyword>
<dbReference type="PANTHER" id="PTHR37807:SF3">
    <property type="entry name" value="OS07G0160300 PROTEIN"/>
    <property type="match status" value="1"/>
</dbReference>
<dbReference type="Proteomes" id="UP000032545">
    <property type="component" value="Unassembled WGS sequence"/>
</dbReference>
<name>A0A0D8B7Y9_9ACTN</name>
<sequence>MTADPETAWQRYTVSAELLHRDDMAAALRGRDFGAAFLLMRKWDHVSQDRIASSIEGFSQSRISRIAGGKAKVEEVEVIERIADGLRIPGAMVGLAPRPWEVPGAAGVAPRPPRETLRVPTHLREQAGGAFGAPPVVPRRDEVTDSIRQLLACIEPPAAGRGRRVELPPIDLEAKILNAWSSGRPREGSPVLVMVAGFPGSGKTEFARFICEITGWSLLDKDTMSRPLTESLLLSMDTDPNDRQGEVYTGRIRPLEYRAMFDTAFDNLRLGLPTVVTAPFVRELTDAAWMERMKKRCAKAGAAIAVVWLRCDIDSQRDYLESRDAARDTWKLSYWDEYVATIDPDQRPVCTHYVVDNSRHARSNLAEHARRLASRIRDAS</sequence>
<accession>A0A0D8B7Y9</accession>
<reference evidence="1 2" key="2">
    <citation type="journal article" date="2016" name="Genome Announc.">
        <title>Permanent Draft Genome Sequences for Two Variants of Frankia sp. Strain CpI1, the First Frankia Strain Isolated from Root Nodules of Comptonia peregrina.</title>
        <authorList>
            <person name="Oshone R."/>
            <person name="Hurst S.G.IV."/>
            <person name="Abebe-Akele F."/>
            <person name="Simpson S."/>
            <person name="Morris K."/>
            <person name="Thomas W.K."/>
            <person name="Tisa L.S."/>
        </authorList>
    </citation>
    <scope>NUCLEOTIDE SEQUENCE [LARGE SCALE GENOMIC DNA]</scope>
    <source>
        <strain evidence="2">CpI1-S</strain>
    </source>
</reference>
<gene>
    <name evidence="1" type="ORF">FF36_05665</name>
</gene>
<dbReference type="GO" id="GO:0016301">
    <property type="term" value="F:kinase activity"/>
    <property type="evidence" value="ECO:0007669"/>
    <property type="project" value="UniProtKB-KW"/>
</dbReference>
<keyword evidence="1" id="KW-0808">Transferase</keyword>
<proteinExistence type="predicted"/>
<dbReference type="Gene3D" id="3.40.50.300">
    <property type="entry name" value="P-loop containing nucleotide triphosphate hydrolases"/>
    <property type="match status" value="1"/>
</dbReference>
<dbReference type="EMBL" id="JYFN01000073">
    <property type="protein sequence ID" value="KJE20059.1"/>
    <property type="molecule type" value="Genomic_DNA"/>
</dbReference>
<dbReference type="InterPro" id="IPR027417">
    <property type="entry name" value="P-loop_NTPase"/>
</dbReference>
<keyword evidence="1" id="KW-0418">Kinase</keyword>
<evidence type="ECO:0000313" key="1">
    <source>
        <dbReference type="EMBL" id="KJE20059.1"/>
    </source>
</evidence>
<dbReference type="PATRIC" id="fig|1502723.3.peg.6278"/>
<dbReference type="SUPFAM" id="SSF52540">
    <property type="entry name" value="P-loop containing nucleoside triphosphate hydrolases"/>
    <property type="match status" value="1"/>
</dbReference>
<comment type="caution">
    <text evidence="1">The sequence shown here is derived from an EMBL/GenBank/DDBJ whole genome shotgun (WGS) entry which is preliminary data.</text>
</comment>
<dbReference type="OrthoDB" id="198115at2"/>
<dbReference type="PANTHER" id="PTHR37807">
    <property type="entry name" value="OS07G0160300 PROTEIN"/>
    <property type="match status" value="1"/>
</dbReference>
<organism evidence="1 2">
    <name type="scientific">Frankia torreyi</name>
    <dbReference type="NCBI Taxonomy" id="1856"/>
    <lineage>
        <taxon>Bacteria</taxon>
        <taxon>Bacillati</taxon>
        <taxon>Actinomycetota</taxon>
        <taxon>Actinomycetes</taxon>
        <taxon>Frankiales</taxon>
        <taxon>Frankiaceae</taxon>
        <taxon>Frankia</taxon>
    </lineage>
</organism>
<evidence type="ECO:0000313" key="2">
    <source>
        <dbReference type="Proteomes" id="UP000032545"/>
    </source>
</evidence>
<dbReference type="AlphaFoldDB" id="A0A0D8B7Y9"/>
<dbReference type="RefSeq" id="WP_052681515.1">
    <property type="nucleotide sequence ID" value="NZ_JYFN01000073.1"/>
</dbReference>
<protein>
    <submittedName>
        <fullName evidence="1">Putative kinase</fullName>
    </submittedName>
</protein>
<reference evidence="2" key="1">
    <citation type="submission" date="2015-02" db="EMBL/GenBank/DDBJ databases">
        <title>Draft Genome of Frankia sp. CpI1-S.</title>
        <authorList>
            <person name="Oshone R.T."/>
            <person name="Ngom M."/>
            <person name="Ghodhbane-Gtari F."/>
            <person name="Gtari M."/>
            <person name="Morris K."/>
            <person name="Thomas K."/>
            <person name="Sen A."/>
            <person name="Tisa L.S."/>
        </authorList>
    </citation>
    <scope>NUCLEOTIDE SEQUENCE [LARGE SCALE GENOMIC DNA]</scope>
    <source>
        <strain evidence="2">CpI1-S</strain>
    </source>
</reference>